<dbReference type="Proteomes" id="UP000317572">
    <property type="component" value="Chromosome"/>
</dbReference>
<protein>
    <submittedName>
        <fullName evidence="1">Phage tail protein</fullName>
    </submittedName>
</protein>
<dbReference type="Pfam" id="PF06891">
    <property type="entry name" value="P2_Phage_GpR"/>
    <property type="match status" value="1"/>
</dbReference>
<proteinExistence type="predicted"/>
<organism evidence="1 2">
    <name type="scientific">Serratia liquefaciens</name>
    <dbReference type="NCBI Taxonomy" id="614"/>
    <lineage>
        <taxon>Bacteria</taxon>
        <taxon>Pseudomonadati</taxon>
        <taxon>Pseudomonadota</taxon>
        <taxon>Gammaproteobacteria</taxon>
        <taxon>Enterobacterales</taxon>
        <taxon>Yersiniaceae</taxon>
        <taxon>Serratia</taxon>
    </lineage>
</organism>
<dbReference type="RefSeq" id="WP_142815908.1">
    <property type="nucleotide sequence ID" value="NZ_CP033893.1"/>
</dbReference>
<accession>A0A515D0A0</accession>
<sequence>MNQIDELFAFLKSNLPERLMSAAVGADAWMDDIQLTHAAKAWGLGQRRIMIRRYSAVFAWERWPYREHDPDIPFALVGAWLIEHANAHYNGMELEPPDVFTQLMNNGDAIITITVPLADDIILVEDAENGVIPLQGKRYSLADAEVNVATKGWIYGAGGRGAPVEVMGDAG</sequence>
<reference evidence="1 2" key="1">
    <citation type="submission" date="2018-11" db="EMBL/GenBank/DDBJ databases">
        <title>The first complete genome of Serratia liquefaciens isolated from metalophyte plant revel distinctness adaptive mechanisms in an extreme habitat.</title>
        <authorList>
            <person name="Caneschi W.L."/>
            <person name="Sanchez A.B."/>
            <person name="Felestrino E.B."/>
            <person name="Assis R.A.B."/>
            <person name="Lemes C.G.C."/>
            <person name="Cordeiro I.F."/>
            <person name="Fonseca N.P."/>
            <person name="Villa M."/>
            <person name="Vieira I.T."/>
            <person name="Moraes L.A."/>
            <person name="Kamino L.H.Y."/>
            <person name="do Carmo F."/>
            <person name="Garcia C.M."/>
            <person name="Almeida N.F."/>
            <person name="Silva R.S."/>
            <person name="Ferro J.A."/>
            <person name="Ferro M.I.T."/>
            <person name="Varani A.M."/>
            <person name="Ferreira R.M."/>
            <person name="dos Santos V.L."/>
            <person name="Silva U.C."/>
            <person name="Setubal J.C."/>
            <person name="Moreira L.M."/>
        </authorList>
    </citation>
    <scope>NUCLEOTIDE SEQUENCE [LARGE SCALE GENOMIC DNA]</scope>
    <source>
        <strain evidence="1 2">FG3</strain>
    </source>
</reference>
<dbReference type="InterPro" id="IPR009678">
    <property type="entry name" value="Phage_tail_completion_R"/>
</dbReference>
<dbReference type="AlphaFoldDB" id="A0A515D0A0"/>
<name>A0A515D0A0_SERLI</name>
<dbReference type="EMBL" id="CP033893">
    <property type="protein sequence ID" value="QDL33841.1"/>
    <property type="molecule type" value="Genomic_DNA"/>
</dbReference>
<evidence type="ECO:0000313" key="1">
    <source>
        <dbReference type="EMBL" id="QDL33841.1"/>
    </source>
</evidence>
<gene>
    <name evidence="1" type="ORF">EGO53_19480</name>
</gene>
<evidence type="ECO:0000313" key="2">
    <source>
        <dbReference type="Proteomes" id="UP000317572"/>
    </source>
</evidence>